<evidence type="ECO:0000313" key="10">
    <source>
        <dbReference type="Proteomes" id="UP000251995"/>
    </source>
</evidence>
<keyword evidence="3" id="KW-1003">Cell membrane</keyword>
<gene>
    <name evidence="9" type="primary">sugE</name>
    <name evidence="9" type="ORF">JS278_03147</name>
</gene>
<organism evidence="9 10">
    <name type="scientific">Acidipropionibacterium virtanenii</name>
    <dbReference type="NCBI Taxonomy" id="2057246"/>
    <lineage>
        <taxon>Bacteria</taxon>
        <taxon>Bacillati</taxon>
        <taxon>Actinomycetota</taxon>
        <taxon>Actinomycetes</taxon>
        <taxon>Propionibacteriales</taxon>
        <taxon>Propionibacteriaceae</taxon>
        <taxon>Acidipropionibacterium</taxon>
    </lineage>
</organism>
<evidence type="ECO:0000256" key="2">
    <source>
        <dbReference type="ARBA" id="ARBA00022448"/>
    </source>
</evidence>
<dbReference type="InterPro" id="IPR045324">
    <property type="entry name" value="Small_multidrug_res"/>
</dbReference>
<evidence type="ECO:0000256" key="8">
    <source>
        <dbReference type="SAM" id="Phobius"/>
    </source>
</evidence>
<comment type="similarity">
    <text evidence="7">Belongs to the drug/metabolite transporter (DMT) superfamily. Small multidrug resistance (SMR) (TC 2.A.7.1) family.</text>
</comment>
<comment type="subcellular location">
    <subcellularLocation>
        <location evidence="1 7">Cell membrane</location>
        <topology evidence="1 7">Multi-pass membrane protein</topology>
    </subcellularLocation>
</comment>
<proteinExistence type="inferred from homology"/>
<dbReference type="SUPFAM" id="SSF103481">
    <property type="entry name" value="Multidrug resistance efflux transporter EmrE"/>
    <property type="match status" value="1"/>
</dbReference>
<evidence type="ECO:0000256" key="7">
    <source>
        <dbReference type="RuleBase" id="RU003942"/>
    </source>
</evidence>
<sequence>MAWIVLIVSGSFEAVWATALDRAQGFTRPIPSIIFLLAMVLSVTGLGYAMKSLPTGTAYAVWTAVGAALTVLYAMITGTEPFSVARVLLLAGIIGCVIGLKALS</sequence>
<keyword evidence="2" id="KW-0813">Transport</keyword>
<evidence type="ECO:0000313" key="9">
    <source>
        <dbReference type="EMBL" id="AXE40281.1"/>
    </source>
</evidence>
<dbReference type="OrthoDB" id="21828at2"/>
<keyword evidence="6 8" id="KW-0472">Membrane</keyword>
<dbReference type="RefSeq" id="WP_114046016.1">
    <property type="nucleotide sequence ID" value="NZ_CP025198.1"/>
</dbReference>
<keyword evidence="4 7" id="KW-0812">Transmembrane</keyword>
<dbReference type="AlphaFoldDB" id="A0A344UYD3"/>
<dbReference type="GO" id="GO:0005886">
    <property type="term" value="C:plasma membrane"/>
    <property type="evidence" value="ECO:0007669"/>
    <property type="project" value="UniProtKB-SubCell"/>
</dbReference>
<dbReference type="EMBL" id="CP025198">
    <property type="protein sequence ID" value="AXE40281.1"/>
    <property type="molecule type" value="Genomic_DNA"/>
</dbReference>
<dbReference type="Pfam" id="PF00893">
    <property type="entry name" value="Multi_Drug_Res"/>
    <property type="match status" value="1"/>
</dbReference>
<evidence type="ECO:0000256" key="1">
    <source>
        <dbReference type="ARBA" id="ARBA00004651"/>
    </source>
</evidence>
<dbReference type="KEGG" id="acij:JS278_03147"/>
<evidence type="ECO:0000256" key="4">
    <source>
        <dbReference type="ARBA" id="ARBA00022692"/>
    </source>
</evidence>
<feature type="transmembrane region" description="Helical" evidence="8">
    <location>
        <begin position="82"/>
        <end position="103"/>
    </location>
</feature>
<dbReference type="InterPro" id="IPR037185">
    <property type="entry name" value="EmrE-like"/>
</dbReference>
<feature type="transmembrane region" description="Helical" evidence="8">
    <location>
        <begin position="57"/>
        <end position="76"/>
    </location>
</feature>
<dbReference type="InterPro" id="IPR000390">
    <property type="entry name" value="Small_drug/metabolite_transptr"/>
</dbReference>
<keyword evidence="10" id="KW-1185">Reference proteome</keyword>
<reference evidence="9 10" key="1">
    <citation type="submission" date="2017-12" db="EMBL/GenBank/DDBJ databases">
        <title>The whole genome sequence of the Acidipropionibacterium virtanenii sp. nov. type strain JS278.</title>
        <authorList>
            <person name="Laine P."/>
            <person name="Deptula P."/>
            <person name="Varmanen P."/>
            <person name="Auvinen P."/>
        </authorList>
    </citation>
    <scope>NUCLEOTIDE SEQUENCE [LARGE SCALE GENOMIC DNA]</scope>
    <source>
        <strain evidence="9 10">JS278</strain>
    </source>
</reference>
<feature type="transmembrane region" description="Helical" evidence="8">
    <location>
        <begin position="33"/>
        <end position="50"/>
    </location>
</feature>
<evidence type="ECO:0000256" key="6">
    <source>
        <dbReference type="ARBA" id="ARBA00023136"/>
    </source>
</evidence>
<protein>
    <submittedName>
        <fullName evidence="9">Quaternary ammonium compound-resistance protein SugE</fullName>
    </submittedName>
</protein>
<dbReference type="Gene3D" id="1.10.3730.20">
    <property type="match status" value="1"/>
</dbReference>
<keyword evidence="5 8" id="KW-1133">Transmembrane helix</keyword>
<dbReference type="PANTHER" id="PTHR30561:SF0">
    <property type="entry name" value="GUANIDINIUM EXPORTER"/>
    <property type="match status" value="1"/>
</dbReference>
<name>A0A344UYD3_9ACTN</name>
<dbReference type="GO" id="GO:0022857">
    <property type="term" value="F:transmembrane transporter activity"/>
    <property type="evidence" value="ECO:0007669"/>
    <property type="project" value="InterPro"/>
</dbReference>
<accession>A0A344UYD3</accession>
<dbReference type="Proteomes" id="UP000251995">
    <property type="component" value="Chromosome"/>
</dbReference>
<dbReference type="PANTHER" id="PTHR30561">
    <property type="entry name" value="SMR FAMILY PROTON-DEPENDENT DRUG EFFLUX TRANSPORTER SUGE"/>
    <property type="match status" value="1"/>
</dbReference>
<evidence type="ECO:0000256" key="5">
    <source>
        <dbReference type="ARBA" id="ARBA00022989"/>
    </source>
</evidence>
<evidence type="ECO:0000256" key="3">
    <source>
        <dbReference type="ARBA" id="ARBA00022475"/>
    </source>
</evidence>